<dbReference type="Proteomes" id="UP000565262">
    <property type="component" value="Unassembled WGS sequence"/>
</dbReference>
<dbReference type="InterPro" id="IPR025737">
    <property type="entry name" value="FApF"/>
</dbReference>
<protein>
    <submittedName>
        <fullName evidence="2">Transporter</fullName>
    </submittedName>
</protein>
<dbReference type="Pfam" id="PF13557">
    <property type="entry name" value="Phenol_MetA_deg"/>
    <property type="match status" value="1"/>
</dbReference>
<organism evidence="2 3">
    <name type="scientific">Oceanospirillum sediminis</name>
    <dbReference type="NCBI Taxonomy" id="2760088"/>
    <lineage>
        <taxon>Bacteria</taxon>
        <taxon>Pseudomonadati</taxon>
        <taxon>Pseudomonadota</taxon>
        <taxon>Gammaproteobacteria</taxon>
        <taxon>Oceanospirillales</taxon>
        <taxon>Oceanospirillaceae</taxon>
        <taxon>Oceanospirillum</taxon>
    </lineage>
</organism>
<sequence length="274" mass="29747">MKYNNKKNALILPLLLAGSLSAQANQHYVPGIEAIKAASAPGPGMYYKAYGVHYNADDADNLPNNSEVTVNAIAHRLIWVTEEKILDGELLLETILPMVSTDLNIGNMVKDDYTGLGDFFAGGALSWHGDNWDSVVGAGIWSPTGQDKGAAAAGKGYSELMLTLGGTLYLDNSKTYSLSVLSRYEIADDNDVEDSFLMEYGLGYKLDNGVEIGLAGYSDWEQGKGTAERHALGIEGGYFWPQYMAGINVAAYKEYSTTDTFEGHQLRLSLTKVF</sequence>
<proteinExistence type="predicted"/>
<keyword evidence="1" id="KW-0732">Signal</keyword>
<name>A0A839IRA1_9GAMM</name>
<feature type="chain" id="PRO_5032546413" evidence="1">
    <location>
        <begin position="25"/>
        <end position="274"/>
    </location>
</feature>
<evidence type="ECO:0000256" key="1">
    <source>
        <dbReference type="SAM" id="SignalP"/>
    </source>
</evidence>
<keyword evidence="3" id="KW-1185">Reference proteome</keyword>
<accession>A0A839IRA1</accession>
<dbReference type="AlphaFoldDB" id="A0A839IRA1"/>
<evidence type="ECO:0000313" key="2">
    <source>
        <dbReference type="EMBL" id="MBB1486967.1"/>
    </source>
</evidence>
<comment type="caution">
    <text evidence="2">The sequence shown here is derived from an EMBL/GenBank/DDBJ whole genome shotgun (WGS) entry which is preliminary data.</text>
</comment>
<dbReference type="EMBL" id="JACJFM010000010">
    <property type="protein sequence ID" value="MBB1486967.1"/>
    <property type="molecule type" value="Genomic_DNA"/>
</dbReference>
<feature type="signal peptide" evidence="1">
    <location>
        <begin position="1"/>
        <end position="24"/>
    </location>
</feature>
<gene>
    <name evidence="2" type="ORF">H4O21_10120</name>
</gene>
<dbReference type="RefSeq" id="WP_182808747.1">
    <property type="nucleotide sequence ID" value="NZ_JACJFM010000010.1"/>
</dbReference>
<evidence type="ECO:0000313" key="3">
    <source>
        <dbReference type="Proteomes" id="UP000565262"/>
    </source>
</evidence>
<reference evidence="2 3" key="1">
    <citation type="submission" date="2020-08" db="EMBL/GenBank/DDBJ databases">
        <title>Oceanospirillum sp. nov. isolated from marine sediment.</title>
        <authorList>
            <person name="Ji X."/>
        </authorList>
    </citation>
    <scope>NUCLEOTIDE SEQUENCE [LARGE SCALE GENOMIC DNA]</scope>
    <source>
        <strain evidence="2 3">D5</strain>
    </source>
</reference>